<dbReference type="Proteomes" id="UP000236248">
    <property type="component" value="Chromosome NCAV"/>
</dbReference>
<gene>
    <name evidence="2" type="ORF">NCAV_1502</name>
</gene>
<dbReference type="AlphaFoldDB" id="A0A2K5ASP6"/>
<accession>A0A2K5ASP6</accession>
<evidence type="ECO:0000256" key="1">
    <source>
        <dbReference type="SAM" id="Phobius"/>
    </source>
</evidence>
<keyword evidence="1" id="KW-1133">Transmembrane helix</keyword>
<dbReference type="RefSeq" id="WP_103286719.1">
    <property type="nucleotide sequence ID" value="NZ_LT981265.1"/>
</dbReference>
<dbReference type="KEGG" id="ncv:NCAV_1502"/>
<protein>
    <submittedName>
        <fullName evidence="2">Uncharacterized protein</fullName>
    </submittedName>
</protein>
<organism evidence="2 3">
    <name type="scientific">Candidatus Nitrosocaldus cavascurensis</name>
    <dbReference type="NCBI Taxonomy" id="2058097"/>
    <lineage>
        <taxon>Archaea</taxon>
        <taxon>Nitrososphaerota</taxon>
        <taxon>Nitrososphaeria</taxon>
        <taxon>Candidatus Nitrosocaldales</taxon>
        <taxon>Candidatus Nitrosocaldaceae</taxon>
        <taxon>Candidatus Nitrosocaldus</taxon>
    </lineage>
</organism>
<dbReference type="EMBL" id="LT981265">
    <property type="protein sequence ID" value="SPC34668.1"/>
    <property type="molecule type" value="Genomic_DNA"/>
</dbReference>
<keyword evidence="3" id="KW-1185">Reference proteome</keyword>
<keyword evidence="1" id="KW-0472">Membrane</keyword>
<evidence type="ECO:0000313" key="2">
    <source>
        <dbReference type="EMBL" id="SPC34668.1"/>
    </source>
</evidence>
<keyword evidence="1" id="KW-0812">Transmembrane</keyword>
<sequence>MALIYVVPTAVVGAVMLAIFLTSIPMASKDYALEVDAFKDNDDMMLMYRVVIVNTGRNDVTNVVVDYGTYKDFIPRIKPGEKIILSPRDDASKEKVTVTAEPSIYIVKEYRNLAKMVKVH</sequence>
<name>A0A2K5ASP6_9ARCH</name>
<reference evidence="3" key="1">
    <citation type="submission" date="2018-01" db="EMBL/GenBank/DDBJ databases">
        <authorList>
            <person name="Kerou L M."/>
        </authorList>
    </citation>
    <scope>NUCLEOTIDE SEQUENCE [LARGE SCALE GENOMIC DNA]</scope>
    <source>
        <strain evidence="3">SCU2</strain>
    </source>
</reference>
<proteinExistence type="predicted"/>
<feature type="transmembrane region" description="Helical" evidence="1">
    <location>
        <begin position="6"/>
        <end position="24"/>
    </location>
</feature>
<evidence type="ECO:0000313" key="3">
    <source>
        <dbReference type="Proteomes" id="UP000236248"/>
    </source>
</evidence>
<dbReference type="GeneID" id="41595491"/>